<evidence type="ECO:0000256" key="1">
    <source>
        <dbReference type="SAM" id="MobiDB-lite"/>
    </source>
</evidence>
<dbReference type="HOGENOM" id="CLU_452733_0_0_1"/>
<sequence>MTIHLELDIEEDIESKMAELDRLRRLGRFREADAYLQNNLSGHLQDVSVILVYANLLLEQGDYGRLFGFFASETDISRASTDMAPGQLSDKPAEEVNLALLLQLARCRSDPDLQNANTIACIGFNFLQEQAVPDGVGTIEIFTTIYYSSDIITAFDFDFYASGWQKWVGHYRSLLNEGRHWELRDIVVAFVPAFGPVQTCTSLFKTDSLVAGVSKLVHEWAVASVDDETSRICLLDILVSICKGINFYLVDDSSFLEVASFAFKQARLVAASLKENDPGNIKCRSYLRWIVAETEHSKIVDGHWGKKGNLSYQFFRTFPGRKVWYGLEVLPMYAPMAAENPGWPVIDAESSETSLKCDELLKAALDAARELGDLTTQVACLNEMICRSHDPRSLFVDLDHLQYLEMGDKLGALRTRLNKYLLATRDGYRSELRRELIELDPELPIWNKFMHPAFEYVYSRVMYALLLAADGDSEESRITDSRADEMEKHFPDSFPDLKVPDPHRRLRTRVSPAQDATVEEPRLPREYYERRPASNGDVDIGQSGRGNAAERFARASQCDQEPTFSSHEVPRSGQETSKKISHNLVISQRKSLGEIERSGHVGG</sequence>
<proteinExistence type="predicted"/>
<dbReference type="AlphaFoldDB" id="F0XDL8"/>
<organism evidence="3">
    <name type="scientific">Grosmannia clavigera (strain kw1407 / UAMH 11150)</name>
    <name type="common">Blue stain fungus</name>
    <name type="synonym">Graphiocladiella clavigera</name>
    <dbReference type="NCBI Taxonomy" id="655863"/>
    <lineage>
        <taxon>Eukaryota</taxon>
        <taxon>Fungi</taxon>
        <taxon>Dikarya</taxon>
        <taxon>Ascomycota</taxon>
        <taxon>Pezizomycotina</taxon>
        <taxon>Sordariomycetes</taxon>
        <taxon>Sordariomycetidae</taxon>
        <taxon>Ophiostomatales</taxon>
        <taxon>Ophiostomataceae</taxon>
        <taxon>Leptographium</taxon>
    </lineage>
</organism>
<reference evidence="2 3" key="1">
    <citation type="journal article" date="2011" name="Proc. Natl. Acad. Sci. U.S.A.">
        <title>Genome and transcriptome analyses of the mountain pine beetle-fungal symbiont Grosmannia clavigera, a lodgepole pine pathogen.</title>
        <authorList>
            <person name="DiGuistini S."/>
            <person name="Wang Y."/>
            <person name="Liao N.Y."/>
            <person name="Taylor G."/>
            <person name="Tanguay P."/>
            <person name="Feau N."/>
            <person name="Henrissat B."/>
            <person name="Chan S.K."/>
            <person name="Hesse-Orce U."/>
            <person name="Alamouti S.M."/>
            <person name="Tsui C.K.M."/>
            <person name="Docking R.T."/>
            <person name="Levasseur A."/>
            <person name="Haridas S."/>
            <person name="Robertson G."/>
            <person name="Birol I."/>
            <person name="Holt R.A."/>
            <person name="Marra M.A."/>
            <person name="Hamelin R.C."/>
            <person name="Hirst M."/>
            <person name="Jones S.J.M."/>
            <person name="Bohlmann J."/>
            <person name="Breuil C."/>
        </authorList>
    </citation>
    <scope>NUCLEOTIDE SEQUENCE [LARGE SCALE GENOMIC DNA]</scope>
    <source>
        <strain evidence="3">kw1407 / UAMH 11150</strain>
    </source>
</reference>
<keyword evidence="3" id="KW-1185">Reference proteome</keyword>
<accession>F0XDL8</accession>
<gene>
    <name evidence="2" type="ORF">CMQ_1309</name>
</gene>
<protein>
    <submittedName>
        <fullName evidence="2">Uncharacterized protein</fullName>
    </submittedName>
</protein>
<feature type="compositionally biased region" description="Polar residues" evidence="1">
    <location>
        <begin position="557"/>
        <end position="566"/>
    </location>
</feature>
<dbReference type="eggNOG" id="ENOG502SQ5Q">
    <property type="taxonomic scope" value="Eukaryota"/>
</dbReference>
<dbReference type="EMBL" id="GL629765">
    <property type="protein sequence ID" value="EFX04381.1"/>
    <property type="molecule type" value="Genomic_DNA"/>
</dbReference>
<evidence type="ECO:0000313" key="2">
    <source>
        <dbReference type="EMBL" id="EFX04381.1"/>
    </source>
</evidence>
<feature type="compositionally biased region" description="Basic and acidic residues" evidence="1">
    <location>
        <begin position="591"/>
        <end position="603"/>
    </location>
</feature>
<feature type="region of interest" description="Disordered" evidence="1">
    <location>
        <begin position="532"/>
        <end position="603"/>
    </location>
</feature>
<dbReference type="OrthoDB" id="4838614at2759"/>
<dbReference type="GeneID" id="25974173"/>
<dbReference type="RefSeq" id="XP_014173863.1">
    <property type="nucleotide sequence ID" value="XM_014318388.1"/>
</dbReference>
<dbReference type="STRING" id="655863.F0XDL8"/>
<dbReference type="Proteomes" id="UP000007796">
    <property type="component" value="Unassembled WGS sequence"/>
</dbReference>
<dbReference type="InParanoid" id="F0XDL8"/>
<name>F0XDL8_GROCL</name>
<evidence type="ECO:0000313" key="3">
    <source>
        <dbReference type="Proteomes" id="UP000007796"/>
    </source>
</evidence>